<dbReference type="Proteomes" id="UP001163798">
    <property type="component" value="Unassembled WGS sequence"/>
</dbReference>
<evidence type="ECO:0000313" key="1">
    <source>
        <dbReference type="EMBL" id="KAJ3779483.1"/>
    </source>
</evidence>
<organism evidence="1 2">
    <name type="scientific">Lentinula aff. detonsa</name>
    <dbReference type="NCBI Taxonomy" id="2804958"/>
    <lineage>
        <taxon>Eukaryota</taxon>
        <taxon>Fungi</taxon>
        <taxon>Dikarya</taxon>
        <taxon>Basidiomycota</taxon>
        <taxon>Agaricomycotina</taxon>
        <taxon>Agaricomycetes</taxon>
        <taxon>Agaricomycetidae</taxon>
        <taxon>Agaricales</taxon>
        <taxon>Marasmiineae</taxon>
        <taxon>Omphalotaceae</taxon>
        <taxon>Lentinula</taxon>
    </lineage>
</organism>
<evidence type="ECO:0000313" key="2">
    <source>
        <dbReference type="Proteomes" id="UP001163798"/>
    </source>
</evidence>
<comment type="caution">
    <text evidence="1">The sequence shown here is derived from an EMBL/GenBank/DDBJ whole genome shotgun (WGS) entry which is preliminary data.</text>
</comment>
<protein>
    <submittedName>
        <fullName evidence="1">Uncharacterized protein</fullName>
    </submittedName>
</protein>
<accession>A0AA38KVZ0</accession>
<gene>
    <name evidence="1" type="ORF">GGU10DRAFT_382445</name>
</gene>
<sequence>MSTDLSWSMDKPFTGSYSSDILLLSAWLHGQQPAESSAQPRPRNHSNLTFLNHLSTLLTTGNKRSPSADNVLAVSGYMDAKLIHCLVFSKNAGPMYNILRGKMLAVDRPWIHRQAVL</sequence>
<dbReference type="EMBL" id="MU794802">
    <property type="protein sequence ID" value="KAJ3779483.1"/>
    <property type="molecule type" value="Genomic_DNA"/>
</dbReference>
<dbReference type="AlphaFoldDB" id="A0AA38KVZ0"/>
<keyword evidence="2" id="KW-1185">Reference proteome</keyword>
<reference evidence="1" key="1">
    <citation type="submission" date="2022-08" db="EMBL/GenBank/DDBJ databases">
        <authorList>
            <consortium name="DOE Joint Genome Institute"/>
            <person name="Min B."/>
            <person name="Riley R."/>
            <person name="Sierra-Patev S."/>
            <person name="Naranjo-Ortiz M."/>
            <person name="Looney B."/>
            <person name="Konkel Z."/>
            <person name="Slot J.C."/>
            <person name="Sakamoto Y."/>
            <person name="Steenwyk J.L."/>
            <person name="Rokas A."/>
            <person name="Carro J."/>
            <person name="Camarero S."/>
            <person name="Ferreira P."/>
            <person name="Molpeceres G."/>
            <person name="Ruiz-Duenas F.J."/>
            <person name="Serrano A."/>
            <person name="Henrissat B."/>
            <person name="Drula E."/>
            <person name="Hughes K.W."/>
            <person name="Mata J.L."/>
            <person name="Ishikawa N.K."/>
            <person name="Vargas-Isla R."/>
            <person name="Ushijima S."/>
            <person name="Smith C.A."/>
            <person name="Ahrendt S."/>
            <person name="Andreopoulos W."/>
            <person name="He G."/>
            <person name="Labutti K."/>
            <person name="Lipzen A."/>
            <person name="Ng V."/>
            <person name="Sandor L."/>
            <person name="Barry K."/>
            <person name="Martinez A.T."/>
            <person name="Xiao Y."/>
            <person name="Gibbons J.G."/>
            <person name="Terashima K."/>
            <person name="Hibbett D.S."/>
            <person name="Grigoriev I.V."/>
        </authorList>
    </citation>
    <scope>NUCLEOTIDE SEQUENCE</scope>
    <source>
        <strain evidence="1">TFB10291</strain>
    </source>
</reference>
<proteinExistence type="predicted"/>
<name>A0AA38KVZ0_9AGAR</name>